<dbReference type="KEGG" id="spaa:SPAPADRAFT_59546"/>
<feature type="compositionally biased region" description="Acidic residues" evidence="10">
    <location>
        <begin position="58"/>
        <end position="73"/>
    </location>
</feature>
<keyword evidence="7 9" id="KW-0687">Ribonucleoprotein</keyword>
<dbReference type="PANTHER" id="PTHR21738:SF0">
    <property type="entry name" value="RIBOSOMAL RNA PROCESSING PROTEIN 36 HOMOLOG"/>
    <property type="match status" value="1"/>
</dbReference>
<dbReference type="Pfam" id="PF06102">
    <property type="entry name" value="RRP36"/>
    <property type="match status" value="1"/>
</dbReference>
<accession>G3AHG1</accession>
<keyword evidence="12" id="KW-1185">Reference proteome</keyword>
<dbReference type="PANTHER" id="PTHR21738">
    <property type="entry name" value="RIBOSOMAL RNA PROCESSING PROTEIN 36 HOMOLOG"/>
    <property type="match status" value="1"/>
</dbReference>
<evidence type="ECO:0000256" key="5">
    <source>
        <dbReference type="ARBA" id="ARBA00023054"/>
    </source>
</evidence>
<sequence>MAKYKTVRPEYDDESSDEDIQNNWKNNNNEEEEDDDDELSRMSFGALNAAQAKLQSYSDDEDEFLESDSDSAPEETSSRHQTNDNKKRSKHAPSQSSSKRPVSKIRDIPGLEVKKTGSGLYTDIRFDAAYGKADLSKTRRDYAFLDEYRQSEIKQMEQVLKDKKSANLLSEHQREDIKLQLQSLKSRMDTLKNRDLENQILSSHKKQQLQDFKVGKSTNPYFLKRSEKRKILQKAKFDSMKPRQREKVMERKRKKRLGKEFRQLEFRQQNH</sequence>
<dbReference type="FunCoup" id="G3AHG1">
    <property type="interactions" value="571"/>
</dbReference>
<evidence type="ECO:0000256" key="7">
    <source>
        <dbReference type="ARBA" id="ARBA00023274"/>
    </source>
</evidence>
<feature type="compositionally biased region" description="Acidic residues" evidence="10">
    <location>
        <begin position="29"/>
        <end position="38"/>
    </location>
</feature>
<evidence type="ECO:0000256" key="2">
    <source>
        <dbReference type="ARBA" id="ARBA00009418"/>
    </source>
</evidence>
<dbReference type="RefSeq" id="XP_007373709.1">
    <property type="nucleotide sequence ID" value="XM_007373647.1"/>
</dbReference>
<feature type="compositionally biased region" description="Basic and acidic residues" evidence="10">
    <location>
        <begin position="76"/>
        <end position="86"/>
    </location>
</feature>
<protein>
    <recommendedName>
        <fullName evidence="9">rRNA biogenesis protein RRP36</fullName>
    </recommendedName>
</protein>
<evidence type="ECO:0000313" key="12">
    <source>
        <dbReference type="Proteomes" id="UP000000709"/>
    </source>
</evidence>
<comment type="subcellular location">
    <subcellularLocation>
        <location evidence="1 9">Nucleus</location>
        <location evidence="1 9">Nucleolus</location>
    </subcellularLocation>
</comment>
<dbReference type="STRING" id="619300.G3AHG1"/>
<evidence type="ECO:0000256" key="8">
    <source>
        <dbReference type="ARBA" id="ARBA00025053"/>
    </source>
</evidence>
<evidence type="ECO:0000256" key="9">
    <source>
        <dbReference type="RuleBase" id="RU368027"/>
    </source>
</evidence>
<feature type="compositionally biased region" description="Acidic residues" evidence="10">
    <location>
        <begin position="11"/>
        <end position="20"/>
    </location>
</feature>
<dbReference type="OMA" id="ERKEMPW"/>
<evidence type="ECO:0000256" key="6">
    <source>
        <dbReference type="ARBA" id="ARBA00023242"/>
    </source>
</evidence>
<proteinExistence type="inferred from homology"/>
<keyword evidence="3 9" id="KW-0690">Ribosome biogenesis</keyword>
<comment type="similarity">
    <text evidence="2 9">Belongs to the RRP36 family.</text>
</comment>
<dbReference type="GO" id="GO:0000462">
    <property type="term" value="P:maturation of SSU-rRNA from tricistronic rRNA transcript (SSU-rRNA, 5.8S rRNA, LSU-rRNA)"/>
    <property type="evidence" value="ECO:0007669"/>
    <property type="project" value="EnsemblFungi"/>
</dbReference>
<dbReference type="AlphaFoldDB" id="G3AHG1"/>
<evidence type="ECO:0000256" key="3">
    <source>
        <dbReference type="ARBA" id="ARBA00022517"/>
    </source>
</evidence>
<keyword evidence="5" id="KW-0175">Coiled coil</keyword>
<reference evidence="11 12" key="1">
    <citation type="journal article" date="2011" name="Proc. Natl. Acad. Sci. U.S.A.">
        <title>Comparative genomics of xylose-fermenting fungi for enhanced biofuel production.</title>
        <authorList>
            <person name="Wohlbach D.J."/>
            <person name="Kuo A."/>
            <person name="Sato T.K."/>
            <person name="Potts K.M."/>
            <person name="Salamov A.A."/>
            <person name="LaButti K.M."/>
            <person name="Sun H."/>
            <person name="Clum A."/>
            <person name="Pangilinan J.L."/>
            <person name="Lindquist E.A."/>
            <person name="Lucas S."/>
            <person name="Lapidus A."/>
            <person name="Jin M."/>
            <person name="Gunawan C."/>
            <person name="Balan V."/>
            <person name="Dale B.E."/>
            <person name="Jeffries T.W."/>
            <person name="Zinkel R."/>
            <person name="Barry K.W."/>
            <person name="Grigoriev I.V."/>
            <person name="Gasch A.P."/>
        </authorList>
    </citation>
    <scope>NUCLEOTIDE SEQUENCE [LARGE SCALE GENOMIC DNA]</scope>
    <source>
        <strain evidence="12">NRRL Y-27907 / 11-Y1</strain>
    </source>
</reference>
<evidence type="ECO:0000313" key="11">
    <source>
        <dbReference type="EMBL" id="EGW34125.1"/>
    </source>
</evidence>
<dbReference type="HOGENOM" id="CLU_048802_3_0_1"/>
<dbReference type="GO" id="GO:0032040">
    <property type="term" value="C:small-subunit processome"/>
    <property type="evidence" value="ECO:0007669"/>
    <property type="project" value="EnsemblFungi"/>
</dbReference>
<name>G3AHG1_SPAPN</name>
<evidence type="ECO:0000256" key="1">
    <source>
        <dbReference type="ARBA" id="ARBA00004604"/>
    </source>
</evidence>
<dbReference type="OrthoDB" id="448446at2759"/>
<dbReference type="EMBL" id="GL996500">
    <property type="protein sequence ID" value="EGW34125.1"/>
    <property type="molecule type" value="Genomic_DNA"/>
</dbReference>
<comment type="subunit">
    <text evidence="9">Associates with 90S and pre-40S pre-ribosomal particles.</text>
</comment>
<feature type="compositionally biased region" description="Basic and acidic residues" evidence="10">
    <location>
        <begin position="235"/>
        <end position="249"/>
    </location>
</feature>
<organism evidence="12">
    <name type="scientific">Spathaspora passalidarum (strain NRRL Y-27907 / 11-Y1)</name>
    <dbReference type="NCBI Taxonomy" id="619300"/>
    <lineage>
        <taxon>Eukaryota</taxon>
        <taxon>Fungi</taxon>
        <taxon>Dikarya</taxon>
        <taxon>Ascomycota</taxon>
        <taxon>Saccharomycotina</taxon>
        <taxon>Pichiomycetes</taxon>
        <taxon>Debaryomycetaceae</taxon>
        <taxon>Spathaspora</taxon>
    </lineage>
</organism>
<dbReference type="Proteomes" id="UP000000709">
    <property type="component" value="Unassembled WGS sequence"/>
</dbReference>
<dbReference type="GO" id="GO:0030686">
    <property type="term" value="C:90S preribosome"/>
    <property type="evidence" value="ECO:0007669"/>
    <property type="project" value="EnsemblFungi"/>
</dbReference>
<gene>
    <name evidence="11" type="ORF">SPAPADRAFT_59546</name>
</gene>
<keyword evidence="4 9" id="KW-0698">rRNA processing</keyword>
<evidence type="ECO:0000256" key="4">
    <source>
        <dbReference type="ARBA" id="ARBA00022552"/>
    </source>
</evidence>
<feature type="region of interest" description="Disordered" evidence="10">
    <location>
        <begin position="1"/>
        <end position="111"/>
    </location>
</feature>
<comment type="function">
    <text evidence="8 9">Component of the 90S pre-ribosome involved in the maturation of rRNAs. Required for early cleavages of the pre-RNAs in the 40S ribosomal subunit maturation pathway.</text>
</comment>
<dbReference type="InParanoid" id="G3AHG1"/>
<dbReference type="eggNOG" id="KOG3190">
    <property type="taxonomic scope" value="Eukaryota"/>
</dbReference>
<dbReference type="GeneID" id="18872966"/>
<dbReference type="InterPro" id="IPR009292">
    <property type="entry name" value="RRP36"/>
</dbReference>
<evidence type="ECO:0000256" key="10">
    <source>
        <dbReference type="SAM" id="MobiDB-lite"/>
    </source>
</evidence>
<keyword evidence="6 9" id="KW-0539">Nucleus</keyword>
<feature type="region of interest" description="Disordered" evidence="10">
    <location>
        <begin position="233"/>
        <end position="271"/>
    </location>
</feature>